<proteinExistence type="predicted"/>
<organism evidence="1">
    <name type="scientific">marine metagenome</name>
    <dbReference type="NCBI Taxonomy" id="408172"/>
    <lineage>
        <taxon>unclassified sequences</taxon>
        <taxon>metagenomes</taxon>
        <taxon>ecological metagenomes</taxon>
    </lineage>
</organism>
<feature type="non-terminal residue" evidence="1">
    <location>
        <position position="1"/>
    </location>
</feature>
<dbReference type="EMBL" id="UINC01181107">
    <property type="protein sequence ID" value="SVD90629.1"/>
    <property type="molecule type" value="Genomic_DNA"/>
</dbReference>
<evidence type="ECO:0000313" key="1">
    <source>
        <dbReference type="EMBL" id="SVD90629.1"/>
    </source>
</evidence>
<sequence length="22" mass="2504">SFKEPMGSLSLDIFGLKRHFHG</sequence>
<protein>
    <submittedName>
        <fullName evidence="1">Uncharacterized protein</fullName>
    </submittedName>
</protein>
<accession>A0A382Z610</accession>
<gene>
    <name evidence="1" type="ORF">METZ01_LOCUS443483</name>
</gene>
<dbReference type="AlphaFoldDB" id="A0A382Z610"/>
<reference evidence="1" key="1">
    <citation type="submission" date="2018-05" db="EMBL/GenBank/DDBJ databases">
        <authorList>
            <person name="Lanie J.A."/>
            <person name="Ng W.-L."/>
            <person name="Kazmierczak K.M."/>
            <person name="Andrzejewski T.M."/>
            <person name="Davidsen T.M."/>
            <person name="Wayne K.J."/>
            <person name="Tettelin H."/>
            <person name="Glass J.I."/>
            <person name="Rusch D."/>
            <person name="Podicherti R."/>
            <person name="Tsui H.-C.T."/>
            <person name="Winkler M.E."/>
        </authorList>
    </citation>
    <scope>NUCLEOTIDE SEQUENCE</scope>
</reference>
<name>A0A382Z610_9ZZZZ</name>